<dbReference type="AlphaFoldDB" id="A0A285KL02"/>
<reference evidence="2 3" key="1">
    <citation type="submission" date="2017-09" db="EMBL/GenBank/DDBJ databases">
        <authorList>
            <person name="Ehlers B."/>
            <person name="Leendertz F.H."/>
        </authorList>
    </citation>
    <scope>NUCLEOTIDE SEQUENCE [LARGE SCALE GENOMIC DNA]</scope>
    <source>
        <strain evidence="2 3">CGMCC 4.6857</strain>
    </source>
</reference>
<dbReference type="EMBL" id="OBDY01000041">
    <property type="protein sequence ID" value="SNY72086.1"/>
    <property type="molecule type" value="Genomic_DNA"/>
</dbReference>
<evidence type="ECO:0000313" key="3">
    <source>
        <dbReference type="Proteomes" id="UP000219612"/>
    </source>
</evidence>
<gene>
    <name evidence="2" type="ORF">SAMN05421748_14160</name>
</gene>
<keyword evidence="1" id="KW-1133">Transmembrane helix</keyword>
<organism evidence="2 3">
    <name type="scientific">Paractinoplanes atraurantiacus</name>
    <dbReference type="NCBI Taxonomy" id="1036182"/>
    <lineage>
        <taxon>Bacteria</taxon>
        <taxon>Bacillati</taxon>
        <taxon>Actinomycetota</taxon>
        <taxon>Actinomycetes</taxon>
        <taxon>Micromonosporales</taxon>
        <taxon>Micromonosporaceae</taxon>
        <taxon>Paractinoplanes</taxon>
    </lineage>
</organism>
<dbReference type="Proteomes" id="UP000219612">
    <property type="component" value="Unassembled WGS sequence"/>
</dbReference>
<protein>
    <submittedName>
        <fullName evidence="2">Uncharacterized protein</fullName>
    </submittedName>
</protein>
<sequence>MRYLSGVTFRHKDPIAVRTLGTVRFVDDDPEDDSSWPFEGTGTDTPRESRLAIWRWILGILVIVLLICGGTVLALNAWLGHQADKTRARGSHIEGP</sequence>
<keyword evidence="1" id="KW-0812">Transmembrane</keyword>
<keyword evidence="1" id="KW-0472">Membrane</keyword>
<proteinExistence type="predicted"/>
<name>A0A285KL02_9ACTN</name>
<feature type="transmembrane region" description="Helical" evidence="1">
    <location>
        <begin position="53"/>
        <end position="79"/>
    </location>
</feature>
<accession>A0A285KL02</accession>
<evidence type="ECO:0000313" key="2">
    <source>
        <dbReference type="EMBL" id="SNY72086.1"/>
    </source>
</evidence>
<evidence type="ECO:0000256" key="1">
    <source>
        <dbReference type="SAM" id="Phobius"/>
    </source>
</evidence>
<keyword evidence="3" id="KW-1185">Reference proteome</keyword>